<dbReference type="AlphaFoldDB" id="A0AAV3NZV4"/>
<comment type="caution">
    <text evidence="1">The sequence shown here is derived from an EMBL/GenBank/DDBJ whole genome shotgun (WGS) entry which is preliminary data.</text>
</comment>
<proteinExistence type="predicted"/>
<dbReference type="Proteomes" id="UP001454036">
    <property type="component" value="Unassembled WGS sequence"/>
</dbReference>
<protein>
    <submittedName>
        <fullName evidence="1">Uncharacterized protein</fullName>
    </submittedName>
</protein>
<sequence length="67" mass="7385">MPGIDQTVAVHRLYVDPTISPIKKKKRLFNDKKDIAIGEEVQTLLKEQAGVLCGRHASQKQDIGGSL</sequence>
<accession>A0AAV3NZV4</accession>
<dbReference type="EMBL" id="BAABME010015851">
    <property type="protein sequence ID" value="GAA0143283.1"/>
    <property type="molecule type" value="Genomic_DNA"/>
</dbReference>
<reference evidence="1 2" key="1">
    <citation type="submission" date="2024-01" db="EMBL/GenBank/DDBJ databases">
        <title>The complete chloroplast genome sequence of Lithospermum erythrorhizon: insights into the phylogenetic relationship among Boraginaceae species and the maternal lineages of purple gromwells.</title>
        <authorList>
            <person name="Okada T."/>
            <person name="Watanabe K."/>
        </authorList>
    </citation>
    <scope>NUCLEOTIDE SEQUENCE [LARGE SCALE GENOMIC DNA]</scope>
</reference>
<evidence type="ECO:0000313" key="2">
    <source>
        <dbReference type="Proteomes" id="UP001454036"/>
    </source>
</evidence>
<evidence type="ECO:0000313" key="1">
    <source>
        <dbReference type="EMBL" id="GAA0143283.1"/>
    </source>
</evidence>
<keyword evidence="2" id="KW-1185">Reference proteome</keyword>
<name>A0AAV3NZV4_LITER</name>
<gene>
    <name evidence="1" type="ORF">LIER_35709</name>
</gene>
<organism evidence="1 2">
    <name type="scientific">Lithospermum erythrorhizon</name>
    <name type="common">Purple gromwell</name>
    <name type="synonym">Lithospermum officinale var. erythrorhizon</name>
    <dbReference type="NCBI Taxonomy" id="34254"/>
    <lineage>
        <taxon>Eukaryota</taxon>
        <taxon>Viridiplantae</taxon>
        <taxon>Streptophyta</taxon>
        <taxon>Embryophyta</taxon>
        <taxon>Tracheophyta</taxon>
        <taxon>Spermatophyta</taxon>
        <taxon>Magnoliopsida</taxon>
        <taxon>eudicotyledons</taxon>
        <taxon>Gunneridae</taxon>
        <taxon>Pentapetalae</taxon>
        <taxon>asterids</taxon>
        <taxon>lamiids</taxon>
        <taxon>Boraginales</taxon>
        <taxon>Boraginaceae</taxon>
        <taxon>Boraginoideae</taxon>
        <taxon>Lithospermeae</taxon>
        <taxon>Lithospermum</taxon>
    </lineage>
</organism>